<dbReference type="Gene3D" id="3.30.70.1070">
    <property type="entry name" value="Sporulation related repeat"/>
    <property type="match status" value="1"/>
</dbReference>
<protein>
    <recommendedName>
        <fullName evidence="2">SPOR domain-containing protein</fullName>
    </recommendedName>
</protein>
<evidence type="ECO:0000313" key="3">
    <source>
        <dbReference type="EMBL" id="SPF80304.1"/>
    </source>
</evidence>
<dbReference type="InterPro" id="IPR036680">
    <property type="entry name" value="SPOR-like_sf"/>
</dbReference>
<keyword evidence="1" id="KW-0472">Membrane</keyword>
<keyword evidence="1" id="KW-0812">Transmembrane</keyword>
<sequence length="324" mass="33525">MAEYYEGAQATPASKKSMASMANWAGAVVSLALVGGIGVWGYQLLVRDVSGVPIVKATQGPMRVAPETPGGKAAEHQGLAVNSVAGNGVAEAPADRLTLAPRGAILSEEDQPSADIVMPERLTVASAQSSEPIQLSAKDSVDTVAAIDFNKGQSVEDMANLIAGNAPPLSGAKVERAAPVEVASLSDEIDDAPTAEADEFIGGVSKSLRPVVRPSGLKAAATAPRPAVQVASIDVDAASVAVGTRMVQFGAYASDDIARGEWDKLNKKFGEFMAGKQRVVQKATSGGRTFYRLRAMGFEDVADARQFCAAIVAGKAECIPVVMR</sequence>
<evidence type="ECO:0000313" key="4">
    <source>
        <dbReference type="Proteomes" id="UP000244904"/>
    </source>
</evidence>
<dbReference type="Pfam" id="PF05036">
    <property type="entry name" value="SPOR"/>
    <property type="match status" value="1"/>
</dbReference>
<dbReference type="Proteomes" id="UP000244904">
    <property type="component" value="Unassembled WGS sequence"/>
</dbReference>
<dbReference type="EMBL" id="OMOJ01000003">
    <property type="protein sequence ID" value="SPF80304.1"/>
    <property type="molecule type" value="Genomic_DNA"/>
</dbReference>
<dbReference type="GO" id="GO:0042834">
    <property type="term" value="F:peptidoglycan binding"/>
    <property type="evidence" value="ECO:0007669"/>
    <property type="project" value="InterPro"/>
</dbReference>
<keyword evidence="1" id="KW-1133">Transmembrane helix</keyword>
<dbReference type="OrthoDB" id="8479416at2"/>
<dbReference type="InterPro" id="IPR007730">
    <property type="entry name" value="SPOR-like_dom"/>
</dbReference>
<name>A0A2R8AWQ8_9RHOB</name>
<dbReference type="AlphaFoldDB" id="A0A2R8AWQ8"/>
<dbReference type="PROSITE" id="PS51724">
    <property type="entry name" value="SPOR"/>
    <property type="match status" value="1"/>
</dbReference>
<feature type="transmembrane region" description="Helical" evidence="1">
    <location>
        <begin position="21"/>
        <end position="42"/>
    </location>
</feature>
<evidence type="ECO:0000259" key="2">
    <source>
        <dbReference type="PROSITE" id="PS51724"/>
    </source>
</evidence>
<keyword evidence="4" id="KW-1185">Reference proteome</keyword>
<gene>
    <name evidence="3" type="ORF">PRI8871_02107</name>
</gene>
<organism evidence="3 4">
    <name type="scientific">Pseudoprimorskyibacter insulae</name>
    <dbReference type="NCBI Taxonomy" id="1695997"/>
    <lineage>
        <taxon>Bacteria</taxon>
        <taxon>Pseudomonadati</taxon>
        <taxon>Pseudomonadota</taxon>
        <taxon>Alphaproteobacteria</taxon>
        <taxon>Rhodobacterales</taxon>
        <taxon>Paracoccaceae</taxon>
        <taxon>Pseudoprimorskyibacter</taxon>
    </lineage>
</organism>
<reference evidence="4" key="1">
    <citation type="submission" date="2018-03" db="EMBL/GenBank/DDBJ databases">
        <authorList>
            <person name="Rodrigo-Torres L."/>
            <person name="Arahal R. D."/>
            <person name="Lucena T."/>
        </authorList>
    </citation>
    <scope>NUCLEOTIDE SEQUENCE [LARGE SCALE GENOMIC DNA]</scope>
    <source>
        <strain evidence="4">CECT 8871</strain>
    </source>
</reference>
<dbReference type="RefSeq" id="WP_108886164.1">
    <property type="nucleotide sequence ID" value="NZ_OMOJ01000003.1"/>
</dbReference>
<accession>A0A2R8AWQ8</accession>
<proteinExistence type="predicted"/>
<feature type="domain" description="SPOR" evidence="2">
    <location>
        <begin position="239"/>
        <end position="324"/>
    </location>
</feature>
<evidence type="ECO:0000256" key="1">
    <source>
        <dbReference type="SAM" id="Phobius"/>
    </source>
</evidence>